<protein>
    <recommendedName>
        <fullName evidence="4">GIY-YIG domain-containing protein</fullName>
    </recommendedName>
</protein>
<evidence type="ECO:0008006" key="4">
    <source>
        <dbReference type="Google" id="ProtNLM"/>
    </source>
</evidence>
<evidence type="ECO:0000313" key="2">
    <source>
        <dbReference type="EMBL" id="GBG76794.1"/>
    </source>
</evidence>
<evidence type="ECO:0000256" key="1">
    <source>
        <dbReference type="SAM" id="MobiDB-lite"/>
    </source>
</evidence>
<dbReference type="AlphaFoldDB" id="A0A388L3B0"/>
<keyword evidence="3" id="KW-1185">Reference proteome</keyword>
<gene>
    <name evidence="2" type="ORF">CBR_g23009</name>
</gene>
<dbReference type="EMBL" id="BFEA01000253">
    <property type="protein sequence ID" value="GBG76794.1"/>
    <property type="molecule type" value="Genomic_DNA"/>
</dbReference>
<dbReference type="Gramene" id="GBG76794">
    <property type="protein sequence ID" value="GBG76794"/>
    <property type="gene ID" value="CBR_g23009"/>
</dbReference>
<sequence length="752" mass="85347">MREQGNGIVPEIEAVFRTVVVSLSIRGCIPWARKFTPDWATLCARDEDFLGKPHPCVYAAISPICKSIYIGRTGRSADVRWAEHVRKSGDEGTGTARFHRWLKRFGAHNYVLIPICHAEPDQLPAIEEFCIRRWSPALNTFGARSTGSGSRRRRRGRKEREKARKGQRSNQTPVELLNFWISNGKKTCGLVNLLTEQVRVGNVCFSLFSTEGRGWVDKWKTVRRLFGESEVLLDGGIVKLRACKKRIEEGGKLQIWRLKKWTAACRGQKAALVMLLKYPERRSDAANFPLRLLVDLLGAAKEFSKKGTRSMLRRILYGAIKRKTGVNLYSCLVVKVRYDDRVNLSGIPRLCDEKVCQLGLPAYTDDIVKRKSRINWAKNPSVGDMLHNHREQSSRMVAACQCAGIGLPRIGGHVRCRLGDIPGIHPLLANARNVPRSSNRCRVMRLKEEIEEGFRSWKCGRRASVAVELAEVEACINDRRRGKDELPIEEVWKVKRAYEGLVFTPVDKNPGETVVMCPMAYYEGMQSMFVRNTGFEILAETEERYWAQSYEEFIGNGIGNLGKWKSDGKAVRSYILPKQKDLSLYRPICPTFCEPANALSKKMSRALNLAVSYLAGTLGKDLLGKLPDKDHFNLSAVSYLAGTLGKANRAFGRMGMDTGILSASYDVKDMFSRLPHEEIVDAVDWVVGMHQRKGRKLVRVNPRGKGAVFDGPGREKWWSVSLEEIFEFVIFDLEHTFAEFVFWLRLMRVFYE</sequence>
<reference evidence="2 3" key="1">
    <citation type="journal article" date="2018" name="Cell">
        <title>The Chara Genome: Secondary Complexity and Implications for Plant Terrestrialization.</title>
        <authorList>
            <person name="Nishiyama T."/>
            <person name="Sakayama H."/>
            <person name="Vries J.D."/>
            <person name="Buschmann H."/>
            <person name="Saint-Marcoux D."/>
            <person name="Ullrich K.K."/>
            <person name="Haas F.B."/>
            <person name="Vanderstraeten L."/>
            <person name="Becker D."/>
            <person name="Lang D."/>
            <person name="Vosolsobe S."/>
            <person name="Rombauts S."/>
            <person name="Wilhelmsson P.K.I."/>
            <person name="Janitza P."/>
            <person name="Kern R."/>
            <person name="Heyl A."/>
            <person name="Rumpler F."/>
            <person name="Villalobos L.I.A.C."/>
            <person name="Clay J.M."/>
            <person name="Skokan R."/>
            <person name="Toyoda A."/>
            <person name="Suzuki Y."/>
            <person name="Kagoshima H."/>
            <person name="Schijlen E."/>
            <person name="Tajeshwar N."/>
            <person name="Catarino B."/>
            <person name="Hetherington A.J."/>
            <person name="Saltykova A."/>
            <person name="Bonnot C."/>
            <person name="Breuninger H."/>
            <person name="Symeonidi A."/>
            <person name="Radhakrishnan G.V."/>
            <person name="Van Nieuwerburgh F."/>
            <person name="Deforce D."/>
            <person name="Chang C."/>
            <person name="Karol K.G."/>
            <person name="Hedrich R."/>
            <person name="Ulvskov P."/>
            <person name="Glockner G."/>
            <person name="Delwiche C.F."/>
            <person name="Petrasek J."/>
            <person name="Van de Peer Y."/>
            <person name="Friml J."/>
            <person name="Beilby M."/>
            <person name="Dolan L."/>
            <person name="Kohara Y."/>
            <person name="Sugano S."/>
            <person name="Fujiyama A."/>
            <person name="Delaux P.-M."/>
            <person name="Quint M."/>
            <person name="TheiBen G."/>
            <person name="Hagemann M."/>
            <person name="Harholt J."/>
            <person name="Dunand C."/>
            <person name="Zachgo S."/>
            <person name="Langdale J."/>
            <person name="Maumus F."/>
            <person name="Straeten D.V.D."/>
            <person name="Gould S.B."/>
            <person name="Rensing S.A."/>
        </authorList>
    </citation>
    <scope>NUCLEOTIDE SEQUENCE [LARGE SCALE GENOMIC DNA]</scope>
    <source>
        <strain evidence="2 3">S276</strain>
    </source>
</reference>
<evidence type="ECO:0000313" key="3">
    <source>
        <dbReference type="Proteomes" id="UP000265515"/>
    </source>
</evidence>
<feature type="region of interest" description="Disordered" evidence="1">
    <location>
        <begin position="142"/>
        <end position="170"/>
    </location>
</feature>
<accession>A0A388L3B0</accession>
<dbReference type="Proteomes" id="UP000265515">
    <property type="component" value="Unassembled WGS sequence"/>
</dbReference>
<comment type="caution">
    <text evidence="2">The sequence shown here is derived from an EMBL/GenBank/DDBJ whole genome shotgun (WGS) entry which is preliminary data.</text>
</comment>
<organism evidence="2 3">
    <name type="scientific">Chara braunii</name>
    <name type="common">Braun's stonewort</name>
    <dbReference type="NCBI Taxonomy" id="69332"/>
    <lineage>
        <taxon>Eukaryota</taxon>
        <taxon>Viridiplantae</taxon>
        <taxon>Streptophyta</taxon>
        <taxon>Charophyceae</taxon>
        <taxon>Charales</taxon>
        <taxon>Characeae</taxon>
        <taxon>Chara</taxon>
    </lineage>
</organism>
<proteinExistence type="predicted"/>
<name>A0A388L3B0_CHABU</name>